<sequence length="74" mass="8640">MVRFLLFFSFKYATLTHIRVLEQKRQLFSVMGRSWPVALGTGFGLGMAYSNCEQSINLNLESYEKPKPKERQHI</sequence>
<organism evidence="9">
    <name type="scientific">Timema bartmani</name>
    <dbReference type="NCBI Taxonomy" id="61472"/>
    <lineage>
        <taxon>Eukaryota</taxon>
        <taxon>Metazoa</taxon>
        <taxon>Ecdysozoa</taxon>
        <taxon>Arthropoda</taxon>
        <taxon>Hexapoda</taxon>
        <taxon>Insecta</taxon>
        <taxon>Pterygota</taxon>
        <taxon>Neoptera</taxon>
        <taxon>Polyneoptera</taxon>
        <taxon>Phasmatodea</taxon>
        <taxon>Timematodea</taxon>
        <taxon>Timematoidea</taxon>
        <taxon>Timematidae</taxon>
        <taxon>Timema</taxon>
    </lineage>
</organism>
<evidence type="ECO:0000256" key="4">
    <source>
        <dbReference type="ARBA" id="ARBA00022792"/>
    </source>
</evidence>
<evidence type="ECO:0000256" key="8">
    <source>
        <dbReference type="RuleBase" id="RU363011"/>
    </source>
</evidence>
<protein>
    <recommendedName>
        <fullName evidence="8">MICOS complex subunit MIC10</fullName>
    </recommendedName>
</protein>
<name>A0A7R9FAK5_9NEOP</name>
<dbReference type="InterPro" id="IPR007512">
    <property type="entry name" value="Mic10"/>
</dbReference>
<reference evidence="9" key="1">
    <citation type="submission" date="2020-11" db="EMBL/GenBank/DDBJ databases">
        <authorList>
            <person name="Tran Van P."/>
        </authorList>
    </citation>
    <scope>NUCLEOTIDE SEQUENCE</scope>
</reference>
<keyword evidence="5" id="KW-1133">Transmembrane helix</keyword>
<comment type="similarity">
    <text evidence="2 8">Belongs to the MICOS complex subunit Mic10 family.</text>
</comment>
<keyword evidence="6 8" id="KW-0496">Mitochondrion</keyword>
<comment type="subcellular location">
    <subcellularLocation>
        <location evidence="8">Mitochondrion inner membrane</location>
        <topology evidence="8">Single-pass membrane protein</topology>
    </subcellularLocation>
</comment>
<evidence type="ECO:0000256" key="1">
    <source>
        <dbReference type="ARBA" id="ARBA00002689"/>
    </source>
</evidence>
<comment type="subunit">
    <text evidence="8">Component of the mitochondrial contact site and cristae organizing system (MICOS) complex.</text>
</comment>
<keyword evidence="7" id="KW-0472">Membrane</keyword>
<evidence type="ECO:0000313" key="9">
    <source>
        <dbReference type="EMBL" id="CAD7449111.1"/>
    </source>
</evidence>
<dbReference type="EMBL" id="OD571124">
    <property type="protein sequence ID" value="CAD7449111.1"/>
    <property type="molecule type" value="Genomic_DNA"/>
</dbReference>
<evidence type="ECO:0000256" key="5">
    <source>
        <dbReference type="ARBA" id="ARBA00022989"/>
    </source>
</evidence>
<dbReference type="GO" id="GO:0061617">
    <property type="term" value="C:MICOS complex"/>
    <property type="evidence" value="ECO:0007669"/>
    <property type="project" value="UniProtKB-UniRule"/>
</dbReference>
<comment type="function">
    <text evidence="1 8">Component of the MICOS complex, a large protein complex of the mitochondrial inner membrane that plays crucial roles in the maintenance of crista junctions, inner membrane architecture, and formation of contact sites to the outer membrane.</text>
</comment>
<dbReference type="AlphaFoldDB" id="A0A7R9FAK5"/>
<keyword evidence="4 8" id="KW-0999">Mitochondrion inner membrane</keyword>
<evidence type="ECO:0000256" key="7">
    <source>
        <dbReference type="ARBA" id="ARBA00023136"/>
    </source>
</evidence>
<evidence type="ECO:0000256" key="2">
    <source>
        <dbReference type="ARBA" id="ARBA00006792"/>
    </source>
</evidence>
<keyword evidence="3" id="KW-0812">Transmembrane</keyword>
<evidence type="ECO:0000256" key="6">
    <source>
        <dbReference type="ARBA" id="ARBA00023128"/>
    </source>
</evidence>
<evidence type="ECO:0000256" key="3">
    <source>
        <dbReference type="ARBA" id="ARBA00022692"/>
    </source>
</evidence>
<dbReference type="Pfam" id="PF04418">
    <property type="entry name" value="DUF543"/>
    <property type="match status" value="1"/>
</dbReference>
<proteinExistence type="inferred from homology"/>
<accession>A0A7R9FAK5</accession>
<gene>
    <name evidence="9" type="ORF">TBIB3V08_LOCUS11390</name>
</gene>